<evidence type="ECO:0000313" key="2">
    <source>
        <dbReference type="EMBL" id="MBR0576764.1"/>
    </source>
</evidence>
<keyword evidence="1" id="KW-1133">Transmembrane helix</keyword>
<gene>
    <name evidence="2" type="ORF">KCG48_10510</name>
</gene>
<evidence type="ECO:0000313" key="3">
    <source>
        <dbReference type="Proteomes" id="UP000675379"/>
    </source>
</evidence>
<dbReference type="RefSeq" id="WP_211802183.1">
    <property type="nucleotide sequence ID" value="NZ_JAGSCS010000014.1"/>
</dbReference>
<organism evidence="2 3">
    <name type="scientific">Proteiniclasticum sediminis</name>
    <dbReference type="NCBI Taxonomy" id="2804028"/>
    <lineage>
        <taxon>Bacteria</taxon>
        <taxon>Bacillati</taxon>
        <taxon>Bacillota</taxon>
        <taxon>Clostridia</taxon>
        <taxon>Eubacteriales</taxon>
        <taxon>Clostridiaceae</taxon>
        <taxon>Proteiniclasticum</taxon>
    </lineage>
</organism>
<keyword evidence="3" id="KW-1185">Reference proteome</keyword>
<dbReference type="EMBL" id="JAGSCS010000014">
    <property type="protein sequence ID" value="MBR0576764.1"/>
    <property type="molecule type" value="Genomic_DNA"/>
</dbReference>
<accession>A0A941HQQ7</accession>
<comment type="caution">
    <text evidence="2">The sequence shown here is derived from an EMBL/GenBank/DDBJ whole genome shotgun (WGS) entry which is preliminary data.</text>
</comment>
<protein>
    <submittedName>
        <fullName evidence="2">Uncharacterized protein</fullName>
    </submittedName>
</protein>
<keyword evidence="1" id="KW-0812">Transmembrane</keyword>
<proteinExistence type="predicted"/>
<dbReference type="Proteomes" id="UP000675379">
    <property type="component" value="Unassembled WGS sequence"/>
</dbReference>
<reference evidence="2" key="1">
    <citation type="submission" date="2021-04" db="EMBL/GenBank/DDBJ databases">
        <title>Proteiniclasticum sedimins sp. nov., an obligate anaerobic bacterium isolated from anaerobic sludge.</title>
        <authorList>
            <person name="Liu J."/>
        </authorList>
    </citation>
    <scope>NUCLEOTIDE SEQUENCE</scope>
    <source>
        <strain evidence="2">BAD-10</strain>
    </source>
</reference>
<feature type="transmembrane region" description="Helical" evidence="1">
    <location>
        <begin position="6"/>
        <end position="26"/>
    </location>
</feature>
<sequence>MDIVKFILALALSTGYTFYIIALGNTVLHDRSGKNEKAVASMLLIFSMVIQAYIWFRG</sequence>
<name>A0A941HQQ7_9CLOT</name>
<evidence type="ECO:0000256" key="1">
    <source>
        <dbReference type="SAM" id="Phobius"/>
    </source>
</evidence>
<keyword evidence="1" id="KW-0472">Membrane</keyword>
<dbReference type="AlphaFoldDB" id="A0A941HQQ7"/>
<feature type="transmembrane region" description="Helical" evidence="1">
    <location>
        <begin position="38"/>
        <end position="56"/>
    </location>
</feature>